<name>A0AAU0F086_9FLAO</name>
<organism evidence="2 3">
    <name type="scientific">Bergeyella porcorum</name>
    <dbReference type="NCBI Taxonomy" id="1735111"/>
    <lineage>
        <taxon>Bacteria</taxon>
        <taxon>Pseudomonadati</taxon>
        <taxon>Bacteroidota</taxon>
        <taxon>Flavobacteriia</taxon>
        <taxon>Flavobacteriales</taxon>
        <taxon>Weeksellaceae</taxon>
        <taxon>Bergeyella</taxon>
    </lineage>
</organism>
<gene>
    <name evidence="2" type="ORF">BPO_0274</name>
</gene>
<dbReference type="EMBL" id="CP136426">
    <property type="protein sequence ID" value="WOC50921.1"/>
    <property type="molecule type" value="Genomic_DNA"/>
</dbReference>
<protein>
    <recommendedName>
        <fullName evidence="4">Lipoprotein</fullName>
    </recommendedName>
</protein>
<proteinExistence type="predicted"/>
<evidence type="ECO:0000256" key="1">
    <source>
        <dbReference type="SAM" id="MobiDB-lite"/>
    </source>
</evidence>
<evidence type="ECO:0008006" key="4">
    <source>
        <dbReference type="Google" id="ProtNLM"/>
    </source>
</evidence>
<dbReference type="AlphaFoldDB" id="A0AAU0F086"/>
<evidence type="ECO:0000313" key="3">
    <source>
        <dbReference type="Proteomes" id="UP001432059"/>
    </source>
</evidence>
<feature type="region of interest" description="Disordered" evidence="1">
    <location>
        <begin position="61"/>
        <end position="107"/>
    </location>
</feature>
<accession>A0AAU0F086</accession>
<dbReference type="KEGG" id="bpor:BPO_0274"/>
<dbReference type="Proteomes" id="UP001432059">
    <property type="component" value="Chromosome"/>
</dbReference>
<evidence type="ECO:0000313" key="2">
    <source>
        <dbReference type="EMBL" id="WOC50921.1"/>
    </source>
</evidence>
<keyword evidence="3" id="KW-1185">Reference proteome</keyword>
<sequence>MKAFIKILFLGGVVFTLSSCYTSSQGTVYRAPDGTIYRSGEVYRDRNGNVYRDGVIVRTNNRKHLPPVQAKKVYGGDAKDYAPGQQKKKHHKHNKDGHKKGKNKNRR</sequence>
<dbReference type="RefSeq" id="WP_327984616.1">
    <property type="nucleotide sequence ID" value="NZ_CP136426.1"/>
</dbReference>
<dbReference type="PROSITE" id="PS51257">
    <property type="entry name" value="PROKAR_LIPOPROTEIN"/>
    <property type="match status" value="1"/>
</dbReference>
<feature type="compositionally biased region" description="Basic residues" evidence="1">
    <location>
        <begin position="86"/>
        <end position="107"/>
    </location>
</feature>
<reference evidence="2" key="1">
    <citation type="submission" date="2023-10" db="EMBL/GenBank/DDBJ databases">
        <title>Characterization and whole genome sequencing of a novel strain of Bergeyella porcorum QD2021 isolated from pig.</title>
        <authorList>
            <person name="Liu G."/>
            <person name="Chen C."/>
            <person name="Han X."/>
        </authorList>
    </citation>
    <scope>NUCLEOTIDE SEQUENCE</scope>
    <source>
        <strain evidence="2">QD2021</strain>
    </source>
</reference>